<comment type="caution">
    <text evidence="3">The sequence shown here is derived from an EMBL/GenBank/DDBJ whole genome shotgun (WGS) entry which is preliminary data.</text>
</comment>
<accession>A0A1D2QP44</accession>
<dbReference type="Pfam" id="PF00581">
    <property type="entry name" value="Rhodanese"/>
    <property type="match status" value="1"/>
</dbReference>
<evidence type="ECO:0000259" key="2">
    <source>
        <dbReference type="PROSITE" id="PS50206"/>
    </source>
</evidence>
<dbReference type="InterPro" id="IPR050229">
    <property type="entry name" value="GlpE_sulfurtransferase"/>
</dbReference>
<evidence type="ECO:0000313" key="4">
    <source>
        <dbReference type="Proteomes" id="UP000242502"/>
    </source>
</evidence>
<dbReference type="CDD" id="cd00158">
    <property type="entry name" value="RHOD"/>
    <property type="match status" value="1"/>
</dbReference>
<dbReference type="PROSITE" id="PS50206">
    <property type="entry name" value="RHODANESE_3"/>
    <property type="match status" value="1"/>
</dbReference>
<dbReference type="SMART" id="SM00450">
    <property type="entry name" value="RHOD"/>
    <property type="match status" value="1"/>
</dbReference>
<dbReference type="SUPFAM" id="SSF52821">
    <property type="entry name" value="Rhodanese/Cell cycle control phosphatase"/>
    <property type="match status" value="1"/>
</dbReference>
<dbReference type="Gene3D" id="3.40.250.10">
    <property type="entry name" value="Rhodanese-like domain"/>
    <property type="match status" value="1"/>
</dbReference>
<keyword evidence="1" id="KW-1133">Transmembrane helix</keyword>
<dbReference type="PANTHER" id="PTHR43031:SF18">
    <property type="entry name" value="RHODANESE-RELATED SULFURTRANSFERASES"/>
    <property type="match status" value="1"/>
</dbReference>
<evidence type="ECO:0000313" key="3">
    <source>
        <dbReference type="EMBL" id="ODS23356.1"/>
    </source>
</evidence>
<organism evidence="3 4">
    <name type="scientific">Candidatus Endobugula sertula</name>
    <name type="common">Bugula neritina bacterial symbiont</name>
    <dbReference type="NCBI Taxonomy" id="62101"/>
    <lineage>
        <taxon>Bacteria</taxon>
        <taxon>Pseudomonadati</taxon>
        <taxon>Pseudomonadota</taxon>
        <taxon>Gammaproteobacteria</taxon>
        <taxon>Cellvibrionales</taxon>
        <taxon>Cellvibrionaceae</taxon>
        <taxon>Candidatus Endobugula</taxon>
    </lineage>
</organism>
<proteinExistence type="predicted"/>
<protein>
    <recommendedName>
        <fullName evidence="2">Rhodanese domain-containing protein</fullName>
    </recommendedName>
</protein>
<dbReference type="InterPro" id="IPR001763">
    <property type="entry name" value="Rhodanese-like_dom"/>
</dbReference>
<reference evidence="3 4" key="1">
    <citation type="journal article" date="2016" name="Appl. Environ. Microbiol.">
        <title>Lack of Overt Genome Reduction in the Bryostatin-Producing Bryozoan Symbiont "Candidatus Endobugula sertula".</title>
        <authorList>
            <person name="Miller I.J."/>
            <person name="Vanee N."/>
            <person name="Fong S.S."/>
            <person name="Lim-Fong G.E."/>
            <person name="Kwan J.C."/>
        </authorList>
    </citation>
    <scope>NUCLEOTIDE SEQUENCE [LARGE SCALE GENOMIC DNA]</scope>
    <source>
        <strain evidence="3">AB1-4</strain>
    </source>
</reference>
<keyword evidence="1" id="KW-0472">Membrane</keyword>
<dbReference type="AlphaFoldDB" id="A0A1D2QP44"/>
<dbReference type="EMBL" id="MDLC01000031">
    <property type="protein sequence ID" value="ODS23356.1"/>
    <property type="molecule type" value="Genomic_DNA"/>
</dbReference>
<dbReference type="STRING" id="62101.AB835_09375"/>
<name>A0A1D2QP44_9GAMM</name>
<keyword evidence="1" id="KW-0812">Transmembrane</keyword>
<feature type="transmembrane region" description="Helical" evidence="1">
    <location>
        <begin position="6"/>
        <end position="26"/>
    </location>
</feature>
<dbReference type="InterPro" id="IPR036873">
    <property type="entry name" value="Rhodanese-like_dom_sf"/>
</dbReference>
<gene>
    <name evidence="3" type="ORF">AB835_09375</name>
</gene>
<evidence type="ECO:0000256" key="1">
    <source>
        <dbReference type="SAM" id="Phobius"/>
    </source>
</evidence>
<sequence length="136" mass="15077">MENLLVFVQQHVLLVIVLVAFVFLLFRHESKSSGQKLSCQQVVRAINAGQAVLLDVRDAKEFYTGHLVDAINIPHSKVANSLKVLDKHRQKQIIVIDKMGQHAGAVVKTLTANDFDAVRLGGGVSEWQQDNLPLVK</sequence>
<dbReference type="PANTHER" id="PTHR43031">
    <property type="entry name" value="FAD-DEPENDENT OXIDOREDUCTASE"/>
    <property type="match status" value="1"/>
</dbReference>
<feature type="domain" description="Rhodanese" evidence="2">
    <location>
        <begin position="47"/>
        <end position="136"/>
    </location>
</feature>
<dbReference type="Proteomes" id="UP000242502">
    <property type="component" value="Unassembled WGS sequence"/>
</dbReference>